<comment type="caution">
    <text evidence="2">The sequence shown here is derived from an EMBL/GenBank/DDBJ whole genome shotgun (WGS) entry which is preliminary data.</text>
</comment>
<evidence type="ECO:0000313" key="3">
    <source>
        <dbReference type="Proteomes" id="UP000799777"/>
    </source>
</evidence>
<name>A0A9P4HGU1_9PLEO</name>
<protein>
    <submittedName>
        <fullName evidence="2">Uncharacterized protein</fullName>
    </submittedName>
</protein>
<accession>A0A9P4HGU1</accession>
<feature type="transmembrane region" description="Helical" evidence="1">
    <location>
        <begin position="163"/>
        <end position="183"/>
    </location>
</feature>
<sequence length="186" mass="20506">MPRMKIDAAQAVLRNADTPSDTSASASGFYDIQVEEHILNCVFASLDQSPRSLCLAALEHLHEDRLSLLDASAILELYVCGSWNAVPNDIREKHCYPILNTFLILSMYLGLVVSDPSLRLLGMQLDGTGFELLAWCFATICIAIVVFASLACWLVLHFVVLNTLLFGTVTLGVLCIGWCRSWKAAR</sequence>
<gene>
    <name evidence="2" type="ORF">EK21DRAFT_85640</name>
</gene>
<proteinExistence type="predicted"/>
<keyword evidence="3" id="KW-1185">Reference proteome</keyword>
<keyword evidence="1" id="KW-0812">Transmembrane</keyword>
<organism evidence="2 3">
    <name type="scientific">Setomelanomma holmii</name>
    <dbReference type="NCBI Taxonomy" id="210430"/>
    <lineage>
        <taxon>Eukaryota</taxon>
        <taxon>Fungi</taxon>
        <taxon>Dikarya</taxon>
        <taxon>Ascomycota</taxon>
        <taxon>Pezizomycotina</taxon>
        <taxon>Dothideomycetes</taxon>
        <taxon>Pleosporomycetidae</taxon>
        <taxon>Pleosporales</taxon>
        <taxon>Pleosporineae</taxon>
        <taxon>Phaeosphaeriaceae</taxon>
        <taxon>Setomelanomma</taxon>
    </lineage>
</organism>
<dbReference type="EMBL" id="ML978162">
    <property type="protein sequence ID" value="KAF2034198.1"/>
    <property type="molecule type" value="Genomic_DNA"/>
</dbReference>
<reference evidence="2" key="1">
    <citation type="journal article" date="2020" name="Stud. Mycol.">
        <title>101 Dothideomycetes genomes: a test case for predicting lifestyles and emergence of pathogens.</title>
        <authorList>
            <person name="Haridas S."/>
            <person name="Albert R."/>
            <person name="Binder M."/>
            <person name="Bloem J."/>
            <person name="Labutti K."/>
            <person name="Salamov A."/>
            <person name="Andreopoulos B."/>
            <person name="Baker S."/>
            <person name="Barry K."/>
            <person name="Bills G."/>
            <person name="Bluhm B."/>
            <person name="Cannon C."/>
            <person name="Castanera R."/>
            <person name="Culley D."/>
            <person name="Daum C."/>
            <person name="Ezra D."/>
            <person name="Gonzalez J."/>
            <person name="Henrissat B."/>
            <person name="Kuo A."/>
            <person name="Liang C."/>
            <person name="Lipzen A."/>
            <person name="Lutzoni F."/>
            <person name="Magnuson J."/>
            <person name="Mondo S."/>
            <person name="Nolan M."/>
            <person name="Ohm R."/>
            <person name="Pangilinan J."/>
            <person name="Park H.-J."/>
            <person name="Ramirez L."/>
            <person name="Alfaro M."/>
            <person name="Sun H."/>
            <person name="Tritt A."/>
            <person name="Yoshinaga Y."/>
            <person name="Zwiers L.-H."/>
            <person name="Turgeon B."/>
            <person name="Goodwin S."/>
            <person name="Spatafora J."/>
            <person name="Crous P."/>
            <person name="Grigoriev I."/>
        </authorList>
    </citation>
    <scope>NUCLEOTIDE SEQUENCE</scope>
    <source>
        <strain evidence="2">CBS 110217</strain>
    </source>
</reference>
<dbReference type="Proteomes" id="UP000799777">
    <property type="component" value="Unassembled WGS sequence"/>
</dbReference>
<keyword evidence="1" id="KW-0472">Membrane</keyword>
<dbReference type="AlphaFoldDB" id="A0A9P4HGU1"/>
<evidence type="ECO:0000313" key="2">
    <source>
        <dbReference type="EMBL" id="KAF2034198.1"/>
    </source>
</evidence>
<evidence type="ECO:0000256" key="1">
    <source>
        <dbReference type="SAM" id="Phobius"/>
    </source>
</evidence>
<feature type="transmembrane region" description="Helical" evidence="1">
    <location>
        <begin position="95"/>
        <end position="112"/>
    </location>
</feature>
<keyword evidence="1" id="KW-1133">Transmembrane helix</keyword>
<feature type="transmembrane region" description="Helical" evidence="1">
    <location>
        <begin position="132"/>
        <end position="156"/>
    </location>
</feature>